<dbReference type="InterPro" id="IPR003615">
    <property type="entry name" value="HNH_nuc"/>
</dbReference>
<evidence type="ECO:0000313" key="2">
    <source>
        <dbReference type="EMBL" id="AWB92435.1"/>
    </source>
</evidence>
<dbReference type="Pfam" id="PF02720">
    <property type="entry name" value="DUF222"/>
    <property type="match status" value="1"/>
</dbReference>
<proteinExistence type="predicted"/>
<keyword evidence="3" id="KW-1185">Reference proteome</keyword>
<gene>
    <name evidence="2" type="ORF">C3E78_09600</name>
</gene>
<dbReference type="KEGG" id="aez:C3E78_09600"/>
<dbReference type="AlphaFoldDB" id="A0A2S0WM88"/>
<name>A0A2S0WM88_9ACTN</name>
<dbReference type="InterPro" id="IPR003870">
    <property type="entry name" value="DUF222"/>
</dbReference>
<accession>A0A2S0WM88</accession>
<accession>A0A5F2ENZ4</accession>
<evidence type="ECO:0000313" key="3">
    <source>
        <dbReference type="Proteomes" id="UP000244384"/>
    </source>
</evidence>
<organism evidence="2 3">
    <name type="scientific">Aeromicrobium chenweiae</name>
    <dbReference type="NCBI Taxonomy" id="2079793"/>
    <lineage>
        <taxon>Bacteria</taxon>
        <taxon>Bacillati</taxon>
        <taxon>Actinomycetota</taxon>
        <taxon>Actinomycetes</taxon>
        <taxon>Propionibacteriales</taxon>
        <taxon>Nocardioidaceae</taxon>
        <taxon>Aeromicrobium</taxon>
    </lineage>
</organism>
<feature type="compositionally biased region" description="Basic residues" evidence="1">
    <location>
        <begin position="557"/>
        <end position="571"/>
    </location>
</feature>
<protein>
    <submittedName>
        <fullName evidence="2">Uncharacterized protein</fullName>
    </submittedName>
</protein>
<dbReference type="CDD" id="cd00085">
    <property type="entry name" value="HNHc"/>
    <property type="match status" value="1"/>
</dbReference>
<dbReference type="Proteomes" id="UP000244384">
    <property type="component" value="Chromosome"/>
</dbReference>
<reference evidence="3" key="1">
    <citation type="submission" date="2018-01" db="EMBL/GenBank/DDBJ databases">
        <authorList>
            <person name="Li J."/>
        </authorList>
    </citation>
    <scope>NUCLEOTIDE SEQUENCE [LARGE SCALE GENOMIC DNA]</scope>
    <source>
        <strain evidence="3">592</strain>
    </source>
</reference>
<dbReference type="SMART" id="SM00507">
    <property type="entry name" value="HNHc"/>
    <property type="match status" value="1"/>
</dbReference>
<feature type="region of interest" description="Disordered" evidence="1">
    <location>
        <begin position="548"/>
        <end position="571"/>
    </location>
</feature>
<evidence type="ECO:0000256" key="1">
    <source>
        <dbReference type="SAM" id="MobiDB-lite"/>
    </source>
</evidence>
<dbReference type="EMBL" id="CP026952">
    <property type="protein sequence ID" value="AWB92435.1"/>
    <property type="molecule type" value="Genomic_DNA"/>
</dbReference>
<sequence length="571" mass="62367">MSNSRSVSNVGPIVSVPDHLTVANRGDVSVKLVTVMERPASLCTRRKTSRPLRSIRDWSTWIATPSGRGPRSMLWPLPQAAVTSSTTATAMLMGRVRALRMVKYRPESAAMAGRMRWKEVVPRGVRGVESNIRSNPSVELQMILDQLSGLTQDAAALEPWSLTGAEVREVVGAVQQTRTALDALMCRLAASADAMGLPKDDGAPSVTAWLASTTGMPKADAAKLAALARSTSSAETTRAAWAAGEISTDQAKVIMQAIDRLPEWVGEQERTDAEAHLIELAGRHHLDDLRRLANRVLEVIDPDGADEVLGEQVRREEEKAWEATRLTIKRRGDGTTRGTFLIPDADADTLRAAIEGIIAPRRAAINAARRGLDVGDFNALPRDQRMGHAFVELIEHLPTGALPQSGGLAATVAVTVDVDDLRTGRGTATNTSGTTTSARKAQRLACNARLVALYLDSESKVLDLGTTRRIYDRHQRLALAVRDKGCVFPDCDRPPAWCEAHHLNFWAEGGPTDLDNAALLCHFHHFLLHEGEWTARMAPDGVIEVIPPRRVDPEQRPRRHARFTKQRPRAA</sequence>